<dbReference type="KEGG" id="tcd:AAIA72_12800"/>
<dbReference type="RefSeq" id="WP_369600704.1">
    <property type="nucleotide sequence ID" value="NZ_CP154858.1"/>
</dbReference>
<protein>
    <recommendedName>
        <fullName evidence="2">Exonuclease domain-containing protein</fullName>
    </recommendedName>
</protein>
<sequence>MTAPIAKKTQPLASPAPGVLPPVFLDFEASSLDLIQSYPIEVGICDARGHVESWLIRPAPLWNEWSEEAERVHGIPRRQLLDEGVNACKVVEALNARLEGLTVYCDAWTFDCFWLHRLYRACRSEPTFELESISSLLTAAQVKRWPLMRQQVIETLNLPEHRAAGDARILYEVWRRLAQPA</sequence>
<name>A0AB39UTQ7_9GAMM</name>
<reference evidence="1" key="1">
    <citation type="submission" date="2024-05" db="EMBL/GenBank/DDBJ databases">
        <title>Genome sequencing of novel strain.</title>
        <authorList>
            <person name="Ganbat D."/>
            <person name="Ganbat S."/>
            <person name="Lee S.-J."/>
        </authorList>
    </citation>
    <scope>NUCLEOTIDE SEQUENCE</scope>
    <source>
        <strain evidence="1">SMD15-11</strain>
    </source>
</reference>
<evidence type="ECO:0008006" key="2">
    <source>
        <dbReference type="Google" id="ProtNLM"/>
    </source>
</evidence>
<dbReference type="EMBL" id="CP154858">
    <property type="protein sequence ID" value="XDT71679.1"/>
    <property type="molecule type" value="Genomic_DNA"/>
</dbReference>
<dbReference type="InterPro" id="IPR036397">
    <property type="entry name" value="RNaseH_sf"/>
</dbReference>
<dbReference type="SUPFAM" id="SSF53098">
    <property type="entry name" value="Ribonuclease H-like"/>
    <property type="match status" value="1"/>
</dbReference>
<evidence type="ECO:0000313" key="1">
    <source>
        <dbReference type="EMBL" id="XDT71679.1"/>
    </source>
</evidence>
<dbReference type="GO" id="GO:0003676">
    <property type="term" value="F:nucleic acid binding"/>
    <property type="evidence" value="ECO:0007669"/>
    <property type="project" value="InterPro"/>
</dbReference>
<proteinExistence type="predicted"/>
<organism evidence="1">
    <name type="scientific">Thermohahella caldifontis</name>
    <dbReference type="NCBI Taxonomy" id="3142973"/>
    <lineage>
        <taxon>Bacteria</taxon>
        <taxon>Pseudomonadati</taxon>
        <taxon>Pseudomonadota</taxon>
        <taxon>Gammaproteobacteria</taxon>
        <taxon>Oceanospirillales</taxon>
        <taxon>Hahellaceae</taxon>
        <taxon>Thermohahella</taxon>
    </lineage>
</organism>
<gene>
    <name evidence="1" type="ORF">AAIA72_12800</name>
</gene>
<dbReference type="AlphaFoldDB" id="A0AB39UTQ7"/>
<dbReference type="Gene3D" id="3.30.420.10">
    <property type="entry name" value="Ribonuclease H-like superfamily/Ribonuclease H"/>
    <property type="match status" value="1"/>
</dbReference>
<accession>A0AB39UTQ7</accession>
<dbReference type="InterPro" id="IPR012337">
    <property type="entry name" value="RNaseH-like_sf"/>
</dbReference>